<dbReference type="InterPro" id="IPR008334">
    <property type="entry name" value="5'-Nucleotdase_C"/>
</dbReference>
<dbReference type="PANTHER" id="PTHR11575:SF24">
    <property type="entry name" value="5'-NUCLEOTIDASE"/>
    <property type="match status" value="1"/>
</dbReference>
<feature type="domain" description="Calcineurin-like phosphoesterase" evidence="3">
    <location>
        <begin position="27"/>
        <end position="240"/>
    </location>
</feature>
<keyword evidence="2 5" id="KW-0378">Hydrolase</keyword>
<evidence type="ECO:0000313" key="5">
    <source>
        <dbReference type="EMBL" id="MEZ7197164.1"/>
    </source>
</evidence>
<evidence type="ECO:0000259" key="4">
    <source>
        <dbReference type="Pfam" id="PF02872"/>
    </source>
</evidence>
<reference evidence="5 6" key="1">
    <citation type="submission" date="2024-08" db="EMBL/GenBank/DDBJ databases">
        <title>Sulfate-reducing bacteria isolated from formation water of the oil field in Kazakhstan and description of Pseudodesulfovibrio sp.</title>
        <authorList>
            <person name="Bidzhieva S.K."/>
            <person name="Tourova T.P."/>
            <person name="Grouzdev D.S."/>
            <person name="Beletsky A.V."/>
            <person name="Sokolova D.S."/>
            <person name="Samigullina S.R."/>
            <person name="Poltaraus A.B."/>
            <person name="Avtukh A.N."/>
            <person name="Tereshina V.M."/>
            <person name="Zhaparov N.S."/>
            <person name="Mardanov A.V."/>
            <person name="Nazina T.N."/>
        </authorList>
    </citation>
    <scope>NUCLEOTIDE SEQUENCE [LARGE SCALE GENOMIC DNA]</scope>
    <source>
        <strain evidence="5 6">9FUS</strain>
    </source>
</reference>
<accession>A0ABV4K2I1</accession>
<comment type="caution">
    <text evidence="5">The sequence shown here is derived from an EMBL/GenBank/DDBJ whole genome shotgun (WGS) entry which is preliminary data.</text>
</comment>
<dbReference type="SUPFAM" id="SSF56300">
    <property type="entry name" value="Metallo-dependent phosphatases"/>
    <property type="match status" value="1"/>
</dbReference>
<name>A0ABV4K2I1_9BACT</name>
<evidence type="ECO:0000259" key="3">
    <source>
        <dbReference type="Pfam" id="PF00149"/>
    </source>
</evidence>
<dbReference type="InterPro" id="IPR006179">
    <property type="entry name" value="5_nucleotidase/apyrase"/>
</dbReference>
<dbReference type="InterPro" id="IPR029052">
    <property type="entry name" value="Metallo-depent_PP-like"/>
</dbReference>
<comment type="similarity">
    <text evidence="2">Belongs to the 5'-nucleotidase family.</text>
</comment>
<evidence type="ECO:0000313" key="6">
    <source>
        <dbReference type="Proteomes" id="UP001568698"/>
    </source>
</evidence>
<sequence length="575" mass="61139">MIRLIARLVLAAAIFCCPVTARALDVTLLHVNDSHSYLDATADKIAPQGVSTYASLGGWTRLTRAVAAVRAEQANVILLHAGDAVQGGLYYMKYGGKPEMEFLDRLGFDALAPGNHEFDRGPAYLAGVLGYTRVPVVCANLDASAVPSLAARVRPYVIVKRGGGRVGVIGLITPETKLLSSPGDVRFSDVVHAATLIVRELEARGVNKIVLLTHVGYDEDMRLAATIPGVDVIVGGHSHTLLGNPDGIEAMGLRPAGAYPTVVKGADGNDVYVVTAWKWGRVLGRLDLTFDDAGRVTKAEGKPTLILADSFKRKNDAGQKIEVQGADRDALLAFIAANPEAAVVPADPAARKFLGPFSEGVEAMRTEVIGEAVLPLPHIRVPGVTDSGESLPRGSLIAPLVCQSMLARLKATGEPADIALQNAGGVRESVDQGDITVGIAYTLMPFSNTLVLLRLTGVQVRQALETGVDRGEGAFPYVGGARYTADMRQPEGRRVLSIDTLDHQGNWTPLDPARTYRLVTNSYLASGGDGYTVLKDAASSCDTGFVDAQAFIEYVRQQRMLKPLPTTGVTYIPAK</sequence>
<dbReference type="GO" id="GO:0016787">
    <property type="term" value="F:hydrolase activity"/>
    <property type="evidence" value="ECO:0007669"/>
    <property type="project" value="UniProtKB-KW"/>
</dbReference>
<dbReference type="RefSeq" id="WP_371386685.1">
    <property type="nucleotide sequence ID" value="NZ_JBGLYH010000026.1"/>
</dbReference>
<evidence type="ECO:0000256" key="2">
    <source>
        <dbReference type="RuleBase" id="RU362119"/>
    </source>
</evidence>
<feature type="chain" id="PRO_5044995822" evidence="2">
    <location>
        <begin position="24"/>
        <end position="575"/>
    </location>
</feature>
<feature type="signal peptide" evidence="2">
    <location>
        <begin position="1"/>
        <end position="23"/>
    </location>
</feature>
<organism evidence="5 6">
    <name type="scientific">Pseudodesulfovibrio karagichevae</name>
    <dbReference type="NCBI Taxonomy" id="3239305"/>
    <lineage>
        <taxon>Bacteria</taxon>
        <taxon>Pseudomonadati</taxon>
        <taxon>Thermodesulfobacteriota</taxon>
        <taxon>Desulfovibrionia</taxon>
        <taxon>Desulfovibrionales</taxon>
        <taxon>Desulfovibrionaceae</taxon>
    </lineage>
</organism>
<dbReference type="SUPFAM" id="SSF55816">
    <property type="entry name" value="5'-nucleotidase (syn. UDP-sugar hydrolase), C-terminal domain"/>
    <property type="match status" value="1"/>
</dbReference>
<keyword evidence="6" id="KW-1185">Reference proteome</keyword>
<dbReference type="Pfam" id="PF00149">
    <property type="entry name" value="Metallophos"/>
    <property type="match status" value="1"/>
</dbReference>
<dbReference type="EMBL" id="JBGLYH010000026">
    <property type="protein sequence ID" value="MEZ7197164.1"/>
    <property type="molecule type" value="Genomic_DNA"/>
</dbReference>
<dbReference type="PRINTS" id="PR01607">
    <property type="entry name" value="APYRASEFAMLY"/>
</dbReference>
<dbReference type="Gene3D" id="3.60.21.10">
    <property type="match status" value="1"/>
</dbReference>
<dbReference type="Proteomes" id="UP001568698">
    <property type="component" value="Unassembled WGS sequence"/>
</dbReference>
<proteinExistence type="inferred from homology"/>
<gene>
    <name evidence="5" type="ORF">AB6M95_10425</name>
</gene>
<keyword evidence="1 2" id="KW-0732">Signal</keyword>
<evidence type="ECO:0000256" key="1">
    <source>
        <dbReference type="ARBA" id="ARBA00022729"/>
    </source>
</evidence>
<keyword evidence="2" id="KW-0547">Nucleotide-binding</keyword>
<protein>
    <submittedName>
        <fullName evidence="5">Bifunctional UDP-sugar hydrolase/5'-nucleotidase</fullName>
    </submittedName>
</protein>
<dbReference type="PANTHER" id="PTHR11575">
    <property type="entry name" value="5'-NUCLEOTIDASE-RELATED"/>
    <property type="match status" value="1"/>
</dbReference>
<dbReference type="InterPro" id="IPR036907">
    <property type="entry name" value="5'-Nucleotdase_C_sf"/>
</dbReference>
<dbReference type="InterPro" id="IPR004843">
    <property type="entry name" value="Calcineurin-like_PHP"/>
</dbReference>
<dbReference type="Gene3D" id="3.90.780.10">
    <property type="entry name" value="5'-Nucleotidase, C-terminal domain"/>
    <property type="match status" value="1"/>
</dbReference>
<feature type="domain" description="5'-Nucleotidase C-terminal" evidence="4">
    <location>
        <begin position="394"/>
        <end position="536"/>
    </location>
</feature>
<dbReference type="Pfam" id="PF02872">
    <property type="entry name" value="5_nucleotid_C"/>
    <property type="match status" value="1"/>
</dbReference>